<sequence length="511" mass="60224">MSIPTLRGHQTEILYVADDQNMIITGSAGCGKSLLAIYRIYWLSKVYPNDKIALLTFNKAVNLDMNLKIKEIAKNRNEQVPNNLIIDTYNEFMKKIIKEICNNFEDEVLQLGKYKNGKEVKSYNIPQNKVIQVERAVNEIREKYPAESTFKRPYQTFLDEISWMQQMSVTSFEIYEKMERIGRKSTRIDRSKRKYFYEVYEQYIKIREKEDRYYDFEDVGTFIRNLLKKIKNQDKKKKLLSYKYILIDEFQDFTSDMLMTVNELNNTNGAMVLLGDINQGVFGKRISFKSLGIKMNSYKKYRLVYNYRNSRPISEFAEEISRSPYFDKNNEFYAEAKLGMRNGQEPKIIQYKDEKEEMEKVYHYITRVQERRKEEKVGVILPSHKFKDFKQFMKEKGENLSVYSLKSDKNNITLGTYKQIKGLEFNTVIMPFLSKENFIKSIEIDNNEIDLDNKNFKYSDLDSEILEKSIAQYYVGVTRAKEKLIILYSGELTPLLASLALSKYVCGGEGI</sequence>
<dbReference type="GO" id="GO:0003677">
    <property type="term" value="F:DNA binding"/>
    <property type="evidence" value="ECO:0007669"/>
    <property type="project" value="InterPro"/>
</dbReference>
<dbReference type="Pfam" id="PF13361">
    <property type="entry name" value="UvrD_C"/>
    <property type="match status" value="1"/>
</dbReference>
<dbReference type="InterPro" id="IPR013986">
    <property type="entry name" value="DExx_box_DNA_helicase_dom_sf"/>
</dbReference>
<dbReference type="PANTHER" id="PTHR11070">
    <property type="entry name" value="UVRD / RECB / PCRA DNA HELICASE FAMILY MEMBER"/>
    <property type="match status" value="1"/>
</dbReference>
<dbReference type="InterPro" id="IPR027417">
    <property type="entry name" value="P-loop_NTPase"/>
</dbReference>
<keyword evidence="6" id="KW-0413">Isomerase</keyword>
<dbReference type="SUPFAM" id="SSF52540">
    <property type="entry name" value="P-loop containing nucleoside triphosphate hydrolases"/>
    <property type="match status" value="1"/>
</dbReference>
<dbReference type="GO" id="GO:0043138">
    <property type="term" value="F:3'-5' DNA helicase activity"/>
    <property type="evidence" value="ECO:0007669"/>
    <property type="project" value="UniProtKB-EC"/>
</dbReference>
<evidence type="ECO:0000256" key="10">
    <source>
        <dbReference type="PROSITE-ProRule" id="PRU00560"/>
    </source>
</evidence>
<dbReference type="PROSITE" id="PS51257">
    <property type="entry name" value="PROKAR_LIPOPROTEIN"/>
    <property type="match status" value="1"/>
</dbReference>
<evidence type="ECO:0000256" key="9">
    <source>
        <dbReference type="ARBA" id="ARBA00048988"/>
    </source>
</evidence>
<accession>A0AB34AJZ3</accession>
<gene>
    <name evidence="12" type="ORF">SCO02_19160</name>
</gene>
<feature type="binding site" evidence="10">
    <location>
        <begin position="26"/>
        <end position="33"/>
    </location>
    <ligand>
        <name>ATP</name>
        <dbReference type="ChEBI" id="CHEBI:30616"/>
    </ligand>
</feature>
<dbReference type="GO" id="GO:0016787">
    <property type="term" value="F:hydrolase activity"/>
    <property type="evidence" value="ECO:0007669"/>
    <property type="project" value="UniProtKB-UniRule"/>
</dbReference>
<dbReference type="PANTHER" id="PTHR11070:SF3">
    <property type="entry name" value="DNA 3'-5' HELICASE"/>
    <property type="match status" value="1"/>
</dbReference>
<comment type="catalytic activity">
    <reaction evidence="9">
        <text>ATP + H2O = ADP + phosphate + H(+)</text>
        <dbReference type="Rhea" id="RHEA:13065"/>
        <dbReference type="ChEBI" id="CHEBI:15377"/>
        <dbReference type="ChEBI" id="CHEBI:15378"/>
        <dbReference type="ChEBI" id="CHEBI:30616"/>
        <dbReference type="ChEBI" id="CHEBI:43474"/>
        <dbReference type="ChEBI" id="CHEBI:456216"/>
        <dbReference type="EC" id="5.6.2.4"/>
    </reaction>
</comment>
<dbReference type="GO" id="GO:0000725">
    <property type="term" value="P:recombinational repair"/>
    <property type="evidence" value="ECO:0007669"/>
    <property type="project" value="TreeGrafter"/>
</dbReference>
<comment type="caution">
    <text evidence="12">The sequence shown here is derived from an EMBL/GenBank/DDBJ whole genome shotgun (WGS) entry which is preliminary data.</text>
</comment>
<evidence type="ECO:0000256" key="6">
    <source>
        <dbReference type="ARBA" id="ARBA00023235"/>
    </source>
</evidence>
<keyword evidence="13" id="KW-1185">Reference proteome</keyword>
<keyword evidence="4 10" id="KW-0347">Helicase</keyword>
<evidence type="ECO:0000313" key="12">
    <source>
        <dbReference type="EMBL" id="GEQ03475.1"/>
    </source>
</evidence>
<dbReference type="AlphaFoldDB" id="A0AB34AJZ3"/>
<dbReference type="GO" id="GO:0005829">
    <property type="term" value="C:cytosol"/>
    <property type="evidence" value="ECO:0007669"/>
    <property type="project" value="TreeGrafter"/>
</dbReference>
<dbReference type="InterPro" id="IPR000212">
    <property type="entry name" value="DNA_helicase_UvrD/REP"/>
</dbReference>
<comment type="catalytic activity">
    <reaction evidence="7">
        <text>Couples ATP hydrolysis with the unwinding of duplex DNA by translocating in the 3'-5' direction.</text>
        <dbReference type="EC" id="5.6.2.4"/>
    </reaction>
</comment>
<reference evidence="12 13" key="1">
    <citation type="submission" date="2019-07" db="EMBL/GenBank/DDBJ databases">
        <title>Whole genome shotgun sequence of Staphylococcus cohnii subsp. urealyticus NBRC 109766.</title>
        <authorList>
            <person name="Hosoyama A."/>
            <person name="Uohara A."/>
            <person name="Ohji S."/>
            <person name="Ichikawa N."/>
        </authorList>
    </citation>
    <scope>NUCLEOTIDE SEQUENCE [LARGE SCALE GENOMIC DNA]</scope>
    <source>
        <strain evidence="12 13">NBRC 109766</strain>
    </source>
</reference>
<evidence type="ECO:0000256" key="2">
    <source>
        <dbReference type="ARBA" id="ARBA00022741"/>
    </source>
</evidence>
<dbReference type="EMBL" id="BKAW01000009">
    <property type="protein sequence ID" value="GEQ03475.1"/>
    <property type="molecule type" value="Genomic_DNA"/>
</dbReference>
<evidence type="ECO:0000256" key="7">
    <source>
        <dbReference type="ARBA" id="ARBA00034617"/>
    </source>
</evidence>
<evidence type="ECO:0000259" key="11">
    <source>
        <dbReference type="PROSITE" id="PS51198"/>
    </source>
</evidence>
<proteinExistence type="inferred from homology"/>
<dbReference type="RefSeq" id="WP_107518318.1">
    <property type="nucleotide sequence ID" value="NZ_BKAW01000009.1"/>
</dbReference>
<comment type="similarity">
    <text evidence="1">Belongs to the helicase family. UvrD subfamily.</text>
</comment>
<evidence type="ECO:0000256" key="3">
    <source>
        <dbReference type="ARBA" id="ARBA00022801"/>
    </source>
</evidence>
<dbReference type="InterPro" id="IPR014016">
    <property type="entry name" value="UvrD-like_ATP-bd"/>
</dbReference>
<dbReference type="Gene3D" id="3.40.50.300">
    <property type="entry name" value="P-loop containing nucleotide triphosphate hydrolases"/>
    <property type="match status" value="2"/>
</dbReference>
<name>A0AB34AJZ3_STAUR</name>
<dbReference type="Pfam" id="PF00580">
    <property type="entry name" value="UvrD-helicase"/>
    <property type="match status" value="1"/>
</dbReference>
<organism evidence="12 13">
    <name type="scientific">Staphylococcus ureilyticus</name>
    <name type="common">Staphylococcus cohnii subsp. urealyticus</name>
    <dbReference type="NCBI Taxonomy" id="94138"/>
    <lineage>
        <taxon>Bacteria</taxon>
        <taxon>Bacillati</taxon>
        <taxon>Bacillota</taxon>
        <taxon>Bacilli</taxon>
        <taxon>Bacillales</taxon>
        <taxon>Staphylococcaceae</taxon>
        <taxon>Staphylococcus</taxon>
        <taxon>Staphylococcus cohnii species complex</taxon>
    </lineage>
</organism>
<evidence type="ECO:0000256" key="8">
    <source>
        <dbReference type="ARBA" id="ARBA00034808"/>
    </source>
</evidence>
<dbReference type="EC" id="5.6.2.4" evidence="8"/>
<keyword evidence="3 10" id="KW-0378">Hydrolase</keyword>
<evidence type="ECO:0000256" key="4">
    <source>
        <dbReference type="ARBA" id="ARBA00022806"/>
    </source>
</evidence>
<dbReference type="GO" id="GO:0005524">
    <property type="term" value="F:ATP binding"/>
    <property type="evidence" value="ECO:0007669"/>
    <property type="project" value="UniProtKB-UniRule"/>
</dbReference>
<dbReference type="InterPro" id="IPR014017">
    <property type="entry name" value="DNA_helicase_UvrD-like_C"/>
</dbReference>
<evidence type="ECO:0000256" key="5">
    <source>
        <dbReference type="ARBA" id="ARBA00022840"/>
    </source>
</evidence>
<feature type="domain" description="UvrD-like helicase ATP-binding" evidence="11">
    <location>
        <begin position="5"/>
        <end position="310"/>
    </location>
</feature>
<dbReference type="Gene3D" id="1.10.10.160">
    <property type="match status" value="1"/>
</dbReference>
<dbReference type="Proteomes" id="UP000321839">
    <property type="component" value="Unassembled WGS sequence"/>
</dbReference>
<dbReference type="PROSITE" id="PS51198">
    <property type="entry name" value="UVRD_HELICASE_ATP_BIND"/>
    <property type="match status" value="1"/>
</dbReference>
<keyword evidence="5 10" id="KW-0067">ATP-binding</keyword>
<keyword evidence="2 10" id="KW-0547">Nucleotide-binding</keyword>
<evidence type="ECO:0000256" key="1">
    <source>
        <dbReference type="ARBA" id="ARBA00009922"/>
    </source>
</evidence>
<protein>
    <recommendedName>
        <fullName evidence="8">DNA 3'-5' helicase</fullName>
        <ecNumber evidence="8">5.6.2.4</ecNumber>
    </recommendedName>
</protein>
<evidence type="ECO:0000313" key="13">
    <source>
        <dbReference type="Proteomes" id="UP000321839"/>
    </source>
</evidence>